<dbReference type="InterPro" id="IPR029044">
    <property type="entry name" value="Nucleotide-diphossugar_trans"/>
</dbReference>
<dbReference type="InterPro" id="IPR054028">
    <property type="entry name" value="TarS/TarP_linker"/>
</dbReference>
<evidence type="ECO:0000256" key="1">
    <source>
        <dbReference type="SAM" id="MobiDB-lite"/>
    </source>
</evidence>
<dbReference type="Gene3D" id="3.90.550.10">
    <property type="entry name" value="Spore Coat Polysaccharide Biosynthesis Protein SpsA, Chain A"/>
    <property type="match status" value="1"/>
</dbReference>
<name>A0A1V4DAK9_9ACTN</name>
<feature type="region of interest" description="Disordered" evidence="1">
    <location>
        <begin position="478"/>
        <end position="499"/>
    </location>
</feature>
<dbReference type="InterPro" id="IPR001173">
    <property type="entry name" value="Glyco_trans_2-like"/>
</dbReference>
<dbReference type="EMBL" id="LAKD02000011">
    <property type="protein sequence ID" value="OPF82613.1"/>
    <property type="molecule type" value="Genomic_DNA"/>
</dbReference>
<evidence type="ECO:0000313" key="4">
    <source>
        <dbReference type="EMBL" id="OPF82613.1"/>
    </source>
</evidence>
<dbReference type="RefSeq" id="WP_046088566.1">
    <property type="nucleotide sequence ID" value="NZ_LAKD02000011.1"/>
</dbReference>
<dbReference type="Pfam" id="PF00535">
    <property type="entry name" value="Glycos_transf_2"/>
    <property type="match status" value="1"/>
</dbReference>
<dbReference type="PANTHER" id="PTHR43685">
    <property type="entry name" value="GLYCOSYLTRANSFERASE"/>
    <property type="match status" value="1"/>
</dbReference>
<protein>
    <submittedName>
        <fullName evidence="4">Glycosyltransferase</fullName>
    </submittedName>
</protein>
<dbReference type="InterPro" id="IPR050834">
    <property type="entry name" value="Glycosyltransf_2"/>
</dbReference>
<dbReference type="SUPFAM" id="SSF53448">
    <property type="entry name" value="Nucleotide-diphospho-sugar transferases"/>
    <property type="match status" value="1"/>
</dbReference>
<evidence type="ECO:0000313" key="5">
    <source>
        <dbReference type="Proteomes" id="UP000033615"/>
    </source>
</evidence>
<evidence type="ECO:0000259" key="2">
    <source>
        <dbReference type="Pfam" id="PF00535"/>
    </source>
</evidence>
<reference evidence="4" key="1">
    <citation type="submission" date="2016-12" db="EMBL/GenBank/DDBJ databases">
        <title>Genome sequence of Streptomyces antioxidans MUSC 164.</title>
        <authorList>
            <person name="Lee L.-H."/>
            <person name="Ser H.-L."/>
        </authorList>
    </citation>
    <scope>NUCLEOTIDE SEQUENCE [LARGE SCALE GENOMIC DNA]</scope>
    <source>
        <strain evidence="4">MUSC 164</strain>
    </source>
</reference>
<evidence type="ECO:0000259" key="3">
    <source>
        <dbReference type="Pfam" id="PF22181"/>
    </source>
</evidence>
<organism evidence="4 5">
    <name type="scientific">Streptomyces antioxidans</name>
    <dbReference type="NCBI Taxonomy" id="1507734"/>
    <lineage>
        <taxon>Bacteria</taxon>
        <taxon>Bacillati</taxon>
        <taxon>Actinomycetota</taxon>
        <taxon>Actinomycetes</taxon>
        <taxon>Kitasatosporales</taxon>
        <taxon>Streptomycetaceae</taxon>
        <taxon>Streptomyces</taxon>
    </lineage>
</organism>
<sequence length="669" mass="74339">MPALSRPRVSVIIPAYNALPELTRAVTSAMDQTLGQDRVEIIAVDDGSTDGTGEELERLARTCPAVRVIHQENSGCAGVPRNTGLDHARGDFVFFLDSDDYLGPDALRRMVAMADAHGTDIVLGKIASVGGRIVPRAVFQRNQPRTDVFSSHAYLTLGPWKLFRRSLIERLGLRFPPYRNCEDKPFAAAAYLNASGISVVADYDCYYVRYRENRTNLTLTSPDLAHRMDGARLCFETVARYLEPGPRRDQIMRRHVERELCGLLRALLPGESERDARERFFPEFRHWASTWVTDALFQRLDVPDRLLVHLLRADRFDDVLTVARNAARDERRGHLVDKGRVYWLHPFFRDHTAAVPDICFDVTDRLPVQHHLEAVGWHGGVLRLAGHAYVEDVDSLDPATELVLRKDRSDRPEVRLPTTPGPSAHPLPGEGRRYEMAGFTAEIDPATADGGAPLERGLWDVYLDVRAQGVSRTVRFGSRREGGEVTRPTRRRVTSTGGPVTVVPYVTPHGDLSLDVGEVAHPLDPPCQVLRTIWRTRSTLLVGGRLTEEAMRDGGVLRLRAETETGAVHEVPVRGEQGGSATVFTARLPIGRLGAGCWTLTLIMEGPGEDAPRRTAIVPYFDPLAATRWLRFGCRPYYAKPVALGPARALGLEVAPISLGTGLRRRLGR</sequence>
<dbReference type="GO" id="GO:0016740">
    <property type="term" value="F:transferase activity"/>
    <property type="evidence" value="ECO:0007669"/>
    <property type="project" value="UniProtKB-KW"/>
</dbReference>
<dbReference type="OrthoDB" id="2676521at2"/>
<feature type="domain" description="TarS/TarP linker" evidence="3">
    <location>
        <begin position="232"/>
        <end position="323"/>
    </location>
</feature>
<comment type="caution">
    <text evidence="4">The sequence shown here is derived from an EMBL/GenBank/DDBJ whole genome shotgun (WGS) entry which is preliminary data.</text>
</comment>
<dbReference type="Proteomes" id="UP000033615">
    <property type="component" value="Unassembled WGS sequence"/>
</dbReference>
<feature type="domain" description="Glycosyltransferase 2-like" evidence="2">
    <location>
        <begin position="10"/>
        <end position="170"/>
    </location>
</feature>
<gene>
    <name evidence="4" type="ORF">VT50_0206165</name>
</gene>
<dbReference type="AlphaFoldDB" id="A0A1V4DAK9"/>
<feature type="region of interest" description="Disordered" evidence="1">
    <location>
        <begin position="407"/>
        <end position="431"/>
    </location>
</feature>
<dbReference type="Pfam" id="PF22181">
    <property type="entry name" value="TarS_linker"/>
    <property type="match status" value="1"/>
</dbReference>
<dbReference type="PANTHER" id="PTHR43685:SF2">
    <property type="entry name" value="GLYCOSYLTRANSFERASE 2-LIKE DOMAIN-CONTAINING PROTEIN"/>
    <property type="match status" value="1"/>
</dbReference>
<keyword evidence="5" id="KW-1185">Reference proteome</keyword>
<accession>A0A1V4DAK9</accession>
<dbReference type="CDD" id="cd00761">
    <property type="entry name" value="Glyco_tranf_GTA_type"/>
    <property type="match status" value="1"/>
</dbReference>
<proteinExistence type="predicted"/>